<dbReference type="EMBL" id="LXQA011130785">
    <property type="protein sequence ID" value="MCI86050.1"/>
    <property type="molecule type" value="Genomic_DNA"/>
</dbReference>
<dbReference type="AlphaFoldDB" id="A0A392VI41"/>
<keyword evidence="2" id="KW-1185">Reference proteome</keyword>
<evidence type="ECO:0000313" key="1">
    <source>
        <dbReference type="EMBL" id="MCI86050.1"/>
    </source>
</evidence>
<comment type="caution">
    <text evidence="1">The sequence shown here is derived from an EMBL/GenBank/DDBJ whole genome shotgun (WGS) entry which is preliminary data.</text>
</comment>
<dbReference type="Proteomes" id="UP000265520">
    <property type="component" value="Unassembled WGS sequence"/>
</dbReference>
<name>A0A392VI41_9FABA</name>
<proteinExistence type="predicted"/>
<reference evidence="1 2" key="1">
    <citation type="journal article" date="2018" name="Front. Plant Sci.">
        <title>Red Clover (Trifolium pratense) and Zigzag Clover (T. medium) - A Picture of Genomic Similarities and Differences.</title>
        <authorList>
            <person name="Dluhosova J."/>
            <person name="Istvanek J."/>
            <person name="Nedelnik J."/>
            <person name="Repkova J."/>
        </authorList>
    </citation>
    <scope>NUCLEOTIDE SEQUENCE [LARGE SCALE GENOMIC DNA]</scope>
    <source>
        <strain evidence="2">cv. 10/8</strain>
        <tissue evidence="1">Leaf</tissue>
    </source>
</reference>
<accession>A0A392VI41</accession>
<protein>
    <submittedName>
        <fullName evidence="1">Uncharacterized protein</fullName>
    </submittedName>
</protein>
<organism evidence="1 2">
    <name type="scientific">Trifolium medium</name>
    <dbReference type="NCBI Taxonomy" id="97028"/>
    <lineage>
        <taxon>Eukaryota</taxon>
        <taxon>Viridiplantae</taxon>
        <taxon>Streptophyta</taxon>
        <taxon>Embryophyta</taxon>
        <taxon>Tracheophyta</taxon>
        <taxon>Spermatophyta</taxon>
        <taxon>Magnoliopsida</taxon>
        <taxon>eudicotyledons</taxon>
        <taxon>Gunneridae</taxon>
        <taxon>Pentapetalae</taxon>
        <taxon>rosids</taxon>
        <taxon>fabids</taxon>
        <taxon>Fabales</taxon>
        <taxon>Fabaceae</taxon>
        <taxon>Papilionoideae</taxon>
        <taxon>50 kb inversion clade</taxon>
        <taxon>NPAAA clade</taxon>
        <taxon>Hologalegina</taxon>
        <taxon>IRL clade</taxon>
        <taxon>Trifolieae</taxon>
        <taxon>Trifolium</taxon>
    </lineage>
</organism>
<sequence>MASSSSRCGGSGPLLLLNPHMGAILLIKHHLIAVHDGLVLNLIRLAMSSTLREMGT</sequence>
<evidence type="ECO:0000313" key="2">
    <source>
        <dbReference type="Proteomes" id="UP000265520"/>
    </source>
</evidence>